<name>A0ABR0VGF4_REHGL</name>
<dbReference type="Gene3D" id="1.20.1250.20">
    <property type="entry name" value="MFS general substrate transporter like domains"/>
    <property type="match status" value="2"/>
</dbReference>
<organism evidence="9 10">
    <name type="scientific">Rehmannia glutinosa</name>
    <name type="common">Chinese foxglove</name>
    <dbReference type="NCBI Taxonomy" id="99300"/>
    <lineage>
        <taxon>Eukaryota</taxon>
        <taxon>Viridiplantae</taxon>
        <taxon>Streptophyta</taxon>
        <taxon>Embryophyta</taxon>
        <taxon>Tracheophyta</taxon>
        <taxon>Spermatophyta</taxon>
        <taxon>Magnoliopsida</taxon>
        <taxon>eudicotyledons</taxon>
        <taxon>Gunneridae</taxon>
        <taxon>Pentapetalae</taxon>
        <taxon>asterids</taxon>
        <taxon>lamiids</taxon>
        <taxon>Lamiales</taxon>
        <taxon>Orobanchaceae</taxon>
        <taxon>Rehmannieae</taxon>
        <taxon>Rehmannia</taxon>
    </lineage>
</organism>
<evidence type="ECO:0000256" key="4">
    <source>
        <dbReference type="ARBA" id="ARBA00022989"/>
    </source>
</evidence>
<dbReference type="InterPro" id="IPR005828">
    <property type="entry name" value="MFS_sugar_transport-like"/>
</dbReference>
<keyword evidence="4 7" id="KW-1133">Transmembrane helix</keyword>
<protein>
    <recommendedName>
        <fullName evidence="8">Major facilitator superfamily (MFS) profile domain-containing protein</fullName>
    </recommendedName>
</protein>
<dbReference type="Proteomes" id="UP001318860">
    <property type="component" value="Unassembled WGS sequence"/>
</dbReference>
<dbReference type="EMBL" id="JABTTQ020001226">
    <property type="protein sequence ID" value="KAK6133184.1"/>
    <property type="molecule type" value="Genomic_DNA"/>
</dbReference>
<evidence type="ECO:0000259" key="8">
    <source>
        <dbReference type="PROSITE" id="PS50850"/>
    </source>
</evidence>
<dbReference type="InterPro" id="IPR020846">
    <property type="entry name" value="MFS_dom"/>
</dbReference>
<dbReference type="SUPFAM" id="SSF103473">
    <property type="entry name" value="MFS general substrate transporter"/>
    <property type="match status" value="1"/>
</dbReference>
<comment type="caution">
    <text evidence="9">The sequence shown here is derived from an EMBL/GenBank/DDBJ whole genome shotgun (WGS) entry which is preliminary data.</text>
</comment>
<feature type="transmembrane region" description="Helical" evidence="7">
    <location>
        <begin position="171"/>
        <end position="189"/>
    </location>
</feature>
<evidence type="ECO:0000256" key="3">
    <source>
        <dbReference type="ARBA" id="ARBA00022692"/>
    </source>
</evidence>
<dbReference type="PANTHER" id="PTHR48020:SF24">
    <property type="entry name" value="INOSITOL TRANSPORTER 4"/>
    <property type="match status" value="1"/>
</dbReference>
<evidence type="ECO:0000256" key="6">
    <source>
        <dbReference type="ARBA" id="ARBA00044504"/>
    </source>
</evidence>
<reference evidence="9 10" key="1">
    <citation type="journal article" date="2021" name="Comput. Struct. Biotechnol. J.">
        <title>De novo genome assembly of the potent medicinal plant Rehmannia glutinosa using nanopore technology.</title>
        <authorList>
            <person name="Ma L."/>
            <person name="Dong C."/>
            <person name="Song C."/>
            <person name="Wang X."/>
            <person name="Zheng X."/>
            <person name="Niu Y."/>
            <person name="Chen S."/>
            <person name="Feng W."/>
        </authorList>
    </citation>
    <scope>NUCLEOTIDE SEQUENCE [LARGE SCALE GENOMIC DNA]</scope>
    <source>
        <strain evidence="9">DH-2019</strain>
    </source>
</reference>
<dbReference type="InterPro" id="IPR036259">
    <property type="entry name" value="MFS_trans_sf"/>
</dbReference>
<keyword evidence="3 7" id="KW-0812">Transmembrane</keyword>
<dbReference type="PANTHER" id="PTHR48020">
    <property type="entry name" value="PROTON MYO-INOSITOL COTRANSPORTER"/>
    <property type="match status" value="1"/>
</dbReference>
<dbReference type="PROSITE" id="PS50850">
    <property type="entry name" value="MFS"/>
    <property type="match status" value="1"/>
</dbReference>
<dbReference type="InterPro" id="IPR050814">
    <property type="entry name" value="Myo-inositol_Transporter"/>
</dbReference>
<sequence length="222" mass="24646">MAFVDRFGRRRLMIVSMFGIIVCLIALSVLFYQASTHAPAVSSFESQHFGRNSTCGSFLKAYEPSNWNLSSRSVLGCNGCYKRHVQRRASDVVHQRLSEQVWFFRGSATRIVHHILLARMGTALDCQLEIYPLKYRGIGGGIAAVSNWVSNLIVSETFLTLTEALGSSGTFLLFAGFSTIGLVAIYFLVPETKGLPFEEVEKMLEKGFKPSLCGNVKEDDSK</sequence>
<dbReference type="Pfam" id="PF00083">
    <property type="entry name" value="Sugar_tr"/>
    <property type="match status" value="1"/>
</dbReference>
<feature type="domain" description="Major facilitator superfamily (MFS) profile" evidence="8">
    <location>
        <begin position="1"/>
        <end position="193"/>
    </location>
</feature>
<evidence type="ECO:0000256" key="2">
    <source>
        <dbReference type="ARBA" id="ARBA00022448"/>
    </source>
</evidence>
<gene>
    <name evidence="9" type="ORF">DH2020_033074</name>
</gene>
<accession>A0ABR0VGF4</accession>
<keyword evidence="2" id="KW-0813">Transport</keyword>
<keyword evidence="5 7" id="KW-0472">Membrane</keyword>
<comment type="subcellular location">
    <subcellularLocation>
        <location evidence="1">Membrane</location>
        <topology evidence="1">Multi-pass membrane protein</topology>
    </subcellularLocation>
</comment>
<evidence type="ECO:0000256" key="7">
    <source>
        <dbReference type="SAM" id="Phobius"/>
    </source>
</evidence>
<proteinExistence type="inferred from homology"/>
<comment type="similarity">
    <text evidence="6">Belongs to the major facilitator superfamily. Phosphate:H(+) symporter (TC 2.A.1.9) family.</text>
</comment>
<evidence type="ECO:0000256" key="1">
    <source>
        <dbReference type="ARBA" id="ARBA00004141"/>
    </source>
</evidence>
<evidence type="ECO:0000313" key="9">
    <source>
        <dbReference type="EMBL" id="KAK6133184.1"/>
    </source>
</evidence>
<keyword evidence="10" id="KW-1185">Reference proteome</keyword>
<evidence type="ECO:0000256" key="5">
    <source>
        <dbReference type="ARBA" id="ARBA00023136"/>
    </source>
</evidence>
<feature type="transmembrane region" description="Helical" evidence="7">
    <location>
        <begin position="12"/>
        <end position="34"/>
    </location>
</feature>
<evidence type="ECO:0000313" key="10">
    <source>
        <dbReference type="Proteomes" id="UP001318860"/>
    </source>
</evidence>